<accession>A0A5N6UWN4</accession>
<proteinExistence type="predicted"/>
<protein>
    <submittedName>
        <fullName evidence="1">Uncharacterized protein</fullName>
    </submittedName>
</protein>
<dbReference type="Proteomes" id="UP000326950">
    <property type="component" value="Unassembled WGS sequence"/>
</dbReference>
<gene>
    <name evidence="1" type="ORF">BDV40DRAFT_263720</name>
</gene>
<evidence type="ECO:0000313" key="1">
    <source>
        <dbReference type="EMBL" id="KAE8163092.1"/>
    </source>
</evidence>
<reference evidence="1 2" key="1">
    <citation type="submission" date="2019-04" db="EMBL/GenBank/DDBJ databases">
        <title>Friends and foes A comparative genomics study of 23 Aspergillus species from section Flavi.</title>
        <authorList>
            <consortium name="DOE Joint Genome Institute"/>
            <person name="Kjaerbolling I."/>
            <person name="Vesth T."/>
            <person name="Frisvad J.C."/>
            <person name="Nybo J.L."/>
            <person name="Theobald S."/>
            <person name="Kildgaard S."/>
            <person name="Isbrandt T."/>
            <person name="Kuo A."/>
            <person name="Sato A."/>
            <person name="Lyhne E.K."/>
            <person name="Kogle M.E."/>
            <person name="Wiebenga A."/>
            <person name="Kun R.S."/>
            <person name="Lubbers R.J."/>
            <person name="Makela M.R."/>
            <person name="Barry K."/>
            <person name="Chovatia M."/>
            <person name="Clum A."/>
            <person name="Daum C."/>
            <person name="Haridas S."/>
            <person name="He G."/>
            <person name="LaButti K."/>
            <person name="Lipzen A."/>
            <person name="Mondo S."/>
            <person name="Riley R."/>
            <person name="Salamov A."/>
            <person name="Simmons B.A."/>
            <person name="Magnuson J.K."/>
            <person name="Henrissat B."/>
            <person name="Mortensen U.H."/>
            <person name="Larsen T.O."/>
            <person name="Devries R.P."/>
            <person name="Grigoriev I.V."/>
            <person name="Machida M."/>
            <person name="Baker S.E."/>
            <person name="Andersen M.R."/>
        </authorList>
    </citation>
    <scope>NUCLEOTIDE SEQUENCE [LARGE SCALE GENOMIC DNA]</scope>
    <source>
        <strain evidence="1 2">CBS 117626</strain>
    </source>
</reference>
<sequence length="123" mass="13778">MSASAPRLNGALPHSAAFYWPCIFTASLSPGKAVNCEQSDLLDMGFVFFWQGMLLDSRPLSRFETLNKREISGDVISIPPPPPLVYLVQTESDIRLVAFLTLYYLSSMILRSWLFSTGIERSN</sequence>
<dbReference type="EMBL" id="ML738621">
    <property type="protein sequence ID" value="KAE8163092.1"/>
    <property type="molecule type" value="Genomic_DNA"/>
</dbReference>
<dbReference type="AlphaFoldDB" id="A0A5N6UWN4"/>
<organism evidence="1 2">
    <name type="scientific">Aspergillus tamarii</name>
    <dbReference type="NCBI Taxonomy" id="41984"/>
    <lineage>
        <taxon>Eukaryota</taxon>
        <taxon>Fungi</taxon>
        <taxon>Dikarya</taxon>
        <taxon>Ascomycota</taxon>
        <taxon>Pezizomycotina</taxon>
        <taxon>Eurotiomycetes</taxon>
        <taxon>Eurotiomycetidae</taxon>
        <taxon>Eurotiales</taxon>
        <taxon>Aspergillaceae</taxon>
        <taxon>Aspergillus</taxon>
        <taxon>Aspergillus subgen. Circumdati</taxon>
    </lineage>
</organism>
<name>A0A5N6UWN4_ASPTM</name>
<keyword evidence="2" id="KW-1185">Reference proteome</keyword>
<evidence type="ECO:0000313" key="2">
    <source>
        <dbReference type="Proteomes" id="UP000326950"/>
    </source>
</evidence>